<proteinExistence type="predicted"/>
<dbReference type="Proteomes" id="UP000435112">
    <property type="component" value="Unassembled WGS sequence"/>
</dbReference>
<organism evidence="3 4">
    <name type="scientific">Phytophthora rubi</name>
    <dbReference type="NCBI Taxonomy" id="129364"/>
    <lineage>
        <taxon>Eukaryota</taxon>
        <taxon>Sar</taxon>
        <taxon>Stramenopiles</taxon>
        <taxon>Oomycota</taxon>
        <taxon>Peronosporomycetes</taxon>
        <taxon>Peronosporales</taxon>
        <taxon>Peronosporaceae</taxon>
        <taxon>Phytophthora</taxon>
    </lineage>
</organism>
<feature type="compositionally biased region" description="Polar residues" evidence="1">
    <location>
        <begin position="30"/>
        <end position="55"/>
    </location>
</feature>
<protein>
    <recommendedName>
        <fullName evidence="5">RxLR effector protein</fullName>
    </recommendedName>
</protein>
<evidence type="ECO:0000256" key="2">
    <source>
        <dbReference type="SAM" id="SignalP"/>
    </source>
</evidence>
<accession>A0A6A3NJE6</accession>
<feature type="signal peptide" evidence="2">
    <location>
        <begin position="1"/>
        <end position="21"/>
    </location>
</feature>
<evidence type="ECO:0000256" key="1">
    <source>
        <dbReference type="SAM" id="MobiDB-lite"/>
    </source>
</evidence>
<keyword evidence="2" id="KW-0732">Signal</keyword>
<sequence length="55" mass="5990">MNIIKLTIATGLAMLKFGVAATRKKKSARNTKMTSMRKSSNSKYAPASFTNPPTQ</sequence>
<feature type="region of interest" description="Disordered" evidence="1">
    <location>
        <begin position="23"/>
        <end position="55"/>
    </location>
</feature>
<reference evidence="3 4" key="1">
    <citation type="submission" date="2018-09" db="EMBL/GenBank/DDBJ databases">
        <title>Genomic investigation of the strawberry pathogen Phytophthora fragariae indicates pathogenicity is determined by transcriptional variation in three key races.</title>
        <authorList>
            <person name="Adams T.M."/>
            <person name="Armitage A.D."/>
            <person name="Sobczyk M.K."/>
            <person name="Bates H.J."/>
            <person name="Dunwell J.M."/>
            <person name="Nellist C.F."/>
            <person name="Harrison R.J."/>
        </authorList>
    </citation>
    <scope>NUCLEOTIDE SEQUENCE [LARGE SCALE GENOMIC DNA]</scope>
    <source>
        <strain evidence="3 4">SCRP324</strain>
    </source>
</reference>
<evidence type="ECO:0008006" key="5">
    <source>
        <dbReference type="Google" id="ProtNLM"/>
    </source>
</evidence>
<name>A0A6A3NJE6_9STRA</name>
<dbReference type="EMBL" id="QXFU01000175">
    <property type="protein sequence ID" value="KAE9041363.1"/>
    <property type="molecule type" value="Genomic_DNA"/>
</dbReference>
<gene>
    <name evidence="3" type="ORF">PR002_g4480</name>
</gene>
<evidence type="ECO:0000313" key="3">
    <source>
        <dbReference type="EMBL" id="KAE9041363.1"/>
    </source>
</evidence>
<evidence type="ECO:0000313" key="4">
    <source>
        <dbReference type="Proteomes" id="UP000435112"/>
    </source>
</evidence>
<dbReference type="AlphaFoldDB" id="A0A6A3NJE6"/>
<feature type="chain" id="PRO_5025654923" description="RxLR effector protein" evidence="2">
    <location>
        <begin position="22"/>
        <end position="55"/>
    </location>
</feature>
<comment type="caution">
    <text evidence="3">The sequence shown here is derived from an EMBL/GenBank/DDBJ whole genome shotgun (WGS) entry which is preliminary data.</text>
</comment>